<evidence type="ECO:0000313" key="2">
    <source>
        <dbReference type="Proteomes" id="UP000756132"/>
    </source>
</evidence>
<dbReference type="GeneID" id="71984576"/>
<evidence type="ECO:0000313" key="1">
    <source>
        <dbReference type="EMBL" id="UJO17014.1"/>
    </source>
</evidence>
<keyword evidence="2" id="KW-1185">Reference proteome</keyword>
<dbReference type="Proteomes" id="UP000756132">
    <property type="component" value="Chromosome 4"/>
</dbReference>
<proteinExistence type="predicted"/>
<gene>
    <name evidence="1" type="ORF">CLAFUR5_04698</name>
</gene>
<dbReference type="RefSeq" id="XP_047761380.1">
    <property type="nucleotide sequence ID" value="XM_047903846.1"/>
</dbReference>
<dbReference type="AlphaFoldDB" id="A0A9Q8LGI7"/>
<name>A0A9Q8LGI7_PASFU</name>
<organism evidence="1 2">
    <name type="scientific">Passalora fulva</name>
    <name type="common">Tomato leaf mold</name>
    <name type="synonym">Cladosporium fulvum</name>
    <dbReference type="NCBI Taxonomy" id="5499"/>
    <lineage>
        <taxon>Eukaryota</taxon>
        <taxon>Fungi</taxon>
        <taxon>Dikarya</taxon>
        <taxon>Ascomycota</taxon>
        <taxon>Pezizomycotina</taxon>
        <taxon>Dothideomycetes</taxon>
        <taxon>Dothideomycetidae</taxon>
        <taxon>Mycosphaerellales</taxon>
        <taxon>Mycosphaerellaceae</taxon>
        <taxon>Fulvia</taxon>
    </lineage>
</organism>
<reference evidence="1" key="2">
    <citation type="journal article" date="2022" name="Microb. Genom.">
        <title>A chromosome-scale genome assembly of the tomato pathogen Cladosporium fulvum reveals a compartmentalized genome architecture and the presence of a dispensable chromosome.</title>
        <authorList>
            <person name="Zaccaron A.Z."/>
            <person name="Chen L.H."/>
            <person name="Samaras A."/>
            <person name="Stergiopoulos I."/>
        </authorList>
    </citation>
    <scope>NUCLEOTIDE SEQUENCE</scope>
    <source>
        <strain evidence="1">Race5_Kim</strain>
    </source>
</reference>
<dbReference type="EMBL" id="CP090166">
    <property type="protein sequence ID" value="UJO17014.1"/>
    <property type="molecule type" value="Genomic_DNA"/>
</dbReference>
<sequence>MARTTCFEILCVAGSESCVAAQMQCTYKDLRKTPSKHLHVAMALQKPPTVYDGGTRWLYLTPDKLLQAHADMQHRKGHRGRGGKDVNSQIETGPVLLPRQCIPRFHVAVPYIID</sequence>
<reference evidence="1" key="1">
    <citation type="submission" date="2021-12" db="EMBL/GenBank/DDBJ databases">
        <authorList>
            <person name="Zaccaron A."/>
            <person name="Stergiopoulos I."/>
        </authorList>
    </citation>
    <scope>NUCLEOTIDE SEQUENCE</scope>
    <source>
        <strain evidence="1">Race5_Kim</strain>
    </source>
</reference>
<accession>A0A9Q8LGI7</accession>
<dbReference type="KEGG" id="ffu:CLAFUR5_04698"/>
<protein>
    <submittedName>
        <fullName evidence="1">Uncharacterized protein</fullName>
    </submittedName>
</protein>